<dbReference type="Proteomes" id="UP000532936">
    <property type="component" value="Unassembled WGS sequence"/>
</dbReference>
<dbReference type="EMBL" id="JACIDA010000002">
    <property type="protein sequence ID" value="MBB3873170.1"/>
    <property type="molecule type" value="Genomic_DNA"/>
</dbReference>
<name>A0A7W6A7H5_9CAUL</name>
<proteinExistence type="predicted"/>
<dbReference type="AlphaFoldDB" id="A0A7W6A7H5"/>
<protein>
    <recommendedName>
        <fullName evidence="3">Lipoprotein</fullName>
    </recommendedName>
</protein>
<sequence>MRIAIIAAMGLTLASCTQGPDSSVCTPIIEPTPPSDPVAGVAQRDTLEWSMGNAERCLHRNAYRLHTTTDEADIVARAVVQACESAVERAVSYRRAQAFQGEPQGTPLDERFKVGDEAAAAARRSWLEFALMKVVEGRAGRCKP</sequence>
<dbReference type="PROSITE" id="PS51257">
    <property type="entry name" value="PROKAR_LIPOPROTEIN"/>
    <property type="match status" value="1"/>
</dbReference>
<reference evidence="1 2" key="1">
    <citation type="submission" date="2020-08" db="EMBL/GenBank/DDBJ databases">
        <title>Genomic Encyclopedia of Type Strains, Phase IV (KMG-IV): sequencing the most valuable type-strain genomes for metagenomic binning, comparative biology and taxonomic classification.</title>
        <authorList>
            <person name="Goeker M."/>
        </authorList>
    </citation>
    <scope>NUCLEOTIDE SEQUENCE [LARGE SCALE GENOMIC DNA]</scope>
    <source>
        <strain evidence="1 2">DSM 14878</strain>
    </source>
</reference>
<evidence type="ECO:0008006" key="3">
    <source>
        <dbReference type="Google" id="ProtNLM"/>
    </source>
</evidence>
<evidence type="ECO:0000313" key="2">
    <source>
        <dbReference type="Proteomes" id="UP000532936"/>
    </source>
</evidence>
<comment type="caution">
    <text evidence="1">The sequence shown here is derived from an EMBL/GenBank/DDBJ whole genome shotgun (WGS) entry which is preliminary data.</text>
</comment>
<evidence type="ECO:0000313" key="1">
    <source>
        <dbReference type="EMBL" id="MBB3873170.1"/>
    </source>
</evidence>
<gene>
    <name evidence="1" type="ORF">GGR11_002723</name>
</gene>
<dbReference type="RefSeq" id="WP_183197699.1">
    <property type="nucleotide sequence ID" value="NZ_JACIDA010000002.1"/>
</dbReference>
<accession>A0A7W6A7H5</accession>
<organism evidence="1 2">
    <name type="scientific">Brevundimonas mediterranea</name>
    <dbReference type="NCBI Taxonomy" id="74329"/>
    <lineage>
        <taxon>Bacteria</taxon>
        <taxon>Pseudomonadati</taxon>
        <taxon>Pseudomonadota</taxon>
        <taxon>Alphaproteobacteria</taxon>
        <taxon>Caulobacterales</taxon>
        <taxon>Caulobacteraceae</taxon>
        <taxon>Brevundimonas</taxon>
    </lineage>
</organism>